<evidence type="ECO:0000256" key="3">
    <source>
        <dbReference type="ARBA" id="ARBA00023163"/>
    </source>
</evidence>
<dbReference type="InterPro" id="IPR011711">
    <property type="entry name" value="GntR_C"/>
</dbReference>
<dbReference type="Pfam" id="PF00392">
    <property type="entry name" value="GntR"/>
    <property type="match status" value="1"/>
</dbReference>
<dbReference type="Gene3D" id="1.20.120.530">
    <property type="entry name" value="GntR ligand-binding domain-like"/>
    <property type="match status" value="1"/>
</dbReference>
<accession>A0ABX6HVH1</accession>
<keyword evidence="6" id="KW-1185">Reference proteome</keyword>
<keyword evidence="3" id="KW-0804">Transcription</keyword>
<dbReference type="PANTHER" id="PTHR43537:SF5">
    <property type="entry name" value="UXU OPERON TRANSCRIPTIONAL REGULATOR"/>
    <property type="match status" value="1"/>
</dbReference>
<keyword evidence="2" id="KW-0238">DNA-binding</keyword>
<reference evidence="5 6" key="1">
    <citation type="journal article" date="2015" name="Genome Announc.">
        <title>Genome Sequences of Two Pandoraea pnomenusa Isolates Recovered 11 Months Apart from a Cystic Fibrosis Patient.</title>
        <authorList>
            <person name="Ee R."/>
            <person name="Ambrose M."/>
            <person name="Lazenby J."/>
            <person name="Williams P."/>
            <person name="Chan K.G."/>
            <person name="Roddam L."/>
        </authorList>
    </citation>
    <scope>NUCLEOTIDE SEQUENCE [LARGE SCALE GENOMIC DNA]</scope>
    <source>
        <strain evidence="5 6">6399</strain>
    </source>
</reference>
<dbReference type="InterPro" id="IPR036388">
    <property type="entry name" value="WH-like_DNA-bd_sf"/>
</dbReference>
<evidence type="ECO:0000256" key="2">
    <source>
        <dbReference type="ARBA" id="ARBA00023125"/>
    </source>
</evidence>
<evidence type="ECO:0000313" key="5">
    <source>
        <dbReference type="EMBL" id="QHF14917.1"/>
    </source>
</evidence>
<name>A0ABX6HVH1_9BURK</name>
<feature type="domain" description="HTH gntR-type" evidence="4">
    <location>
        <begin position="17"/>
        <end position="87"/>
    </location>
</feature>
<dbReference type="EMBL" id="CP047385">
    <property type="protein sequence ID" value="QHF14917.1"/>
    <property type="molecule type" value="Genomic_DNA"/>
</dbReference>
<evidence type="ECO:0000259" key="4">
    <source>
        <dbReference type="PROSITE" id="PS50949"/>
    </source>
</evidence>
<dbReference type="CDD" id="cd07377">
    <property type="entry name" value="WHTH_GntR"/>
    <property type="match status" value="1"/>
</dbReference>
<dbReference type="PANTHER" id="PTHR43537">
    <property type="entry name" value="TRANSCRIPTIONAL REGULATOR, GNTR FAMILY"/>
    <property type="match status" value="1"/>
</dbReference>
<dbReference type="SUPFAM" id="SSF48008">
    <property type="entry name" value="GntR ligand-binding domain-like"/>
    <property type="match status" value="1"/>
</dbReference>
<proteinExistence type="predicted"/>
<evidence type="ECO:0000313" key="6">
    <source>
        <dbReference type="Proteomes" id="UP000035080"/>
    </source>
</evidence>
<dbReference type="InterPro" id="IPR008920">
    <property type="entry name" value="TF_FadR/GntR_C"/>
</dbReference>
<protein>
    <submittedName>
        <fullName evidence="5">FCD domain-containing protein</fullName>
    </submittedName>
</protein>
<organism evidence="5 6">
    <name type="scientific">Pandoraea fibrosis</name>
    <dbReference type="NCBI Taxonomy" id="1891094"/>
    <lineage>
        <taxon>Bacteria</taxon>
        <taxon>Pseudomonadati</taxon>
        <taxon>Pseudomonadota</taxon>
        <taxon>Betaproteobacteria</taxon>
        <taxon>Burkholderiales</taxon>
        <taxon>Burkholderiaceae</taxon>
        <taxon>Pandoraea</taxon>
    </lineage>
</organism>
<dbReference type="PRINTS" id="PR00035">
    <property type="entry name" value="HTHGNTR"/>
</dbReference>
<dbReference type="Pfam" id="PF07729">
    <property type="entry name" value="FCD"/>
    <property type="match status" value="1"/>
</dbReference>
<sequence length="255" mass="28654">MNQVTPNVLGIRPVESDRAFIDVTSQLRKLISSGRLKCGDRLPSERELSVLFNISRNTLREALRSLEIAGLIEMRKGVKGGAFIQQGNPSVIVNGFLDLYHVGAITPDQLTESRLWIDDLAIRVACLRATDEDLDALEANIVETVQAASNNDMDRWVRAVLEFHSLLGRTTHNPVLSIFMDSTVELMRQFVNAFGPVFVESVVASRRRVLKHLRARDAQGAAEEMSRHLKRVHRQHLAKLSPLRPFDGDTPKNDR</sequence>
<dbReference type="Proteomes" id="UP000035080">
    <property type="component" value="Chromosome"/>
</dbReference>
<dbReference type="PROSITE" id="PS50949">
    <property type="entry name" value="HTH_GNTR"/>
    <property type="match status" value="1"/>
</dbReference>
<keyword evidence="1" id="KW-0805">Transcription regulation</keyword>
<dbReference type="InterPro" id="IPR000524">
    <property type="entry name" value="Tscrpt_reg_HTH_GntR"/>
</dbReference>
<evidence type="ECO:0000256" key="1">
    <source>
        <dbReference type="ARBA" id="ARBA00023015"/>
    </source>
</evidence>
<dbReference type="SUPFAM" id="SSF46785">
    <property type="entry name" value="Winged helix' DNA-binding domain"/>
    <property type="match status" value="1"/>
</dbReference>
<gene>
    <name evidence="5" type="ORF">PI93_021380</name>
</gene>
<dbReference type="SMART" id="SM00895">
    <property type="entry name" value="FCD"/>
    <property type="match status" value="1"/>
</dbReference>
<dbReference type="Gene3D" id="1.10.10.10">
    <property type="entry name" value="Winged helix-like DNA-binding domain superfamily/Winged helix DNA-binding domain"/>
    <property type="match status" value="1"/>
</dbReference>
<dbReference type="InterPro" id="IPR036390">
    <property type="entry name" value="WH_DNA-bd_sf"/>
</dbReference>
<dbReference type="SMART" id="SM00345">
    <property type="entry name" value="HTH_GNTR"/>
    <property type="match status" value="1"/>
</dbReference>
<dbReference type="RefSeq" id="WP_080759350.1">
    <property type="nucleotide sequence ID" value="NZ_CP047385.1"/>
</dbReference>